<dbReference type="RefSeq" id="WP_159526103.1">
    <property type="nucleotide sequence ID" value="NZ_WUUU01000049.1"/>
</dbReference>
<comment type="caution">
    <text evidence="11">The sequence shown here is derived from an EMBL/GenBank/DDBJ whole genome shotgun (WGS) entry which is preliminary data.</text>
</comment>
<comment type="catalytic activity">
    <reaction evidence="1">
        <text>ATP + protein L-histidine = ADP + protein N-phospho-L-histidine.</text>
        <dbReference type="EC" id="2.7.13.3"/>
    </reaction>
</comment>
<keyword evidence="12" id="KW-1185">Reference proteome</keyword>
<dbReference type="InterPro" id="IPR004358">
    <property type="entry name" value="Sig_transdc_His_kin-like_C"/>
</dbReference>
<dbReference type="PRINTS" id="PR00344">
    <property type="entry name" value="BCTRLSENSOR"/>
</dbReference>
<dbReference type="PANTHER" id="PTHR43711:SF1">
    <property type="entry name" value="HISTIDINE KINASE 1"/>
    <property type="match status" value="1"/>
</dbReference>
<dbReference type="PROSITE" id="PS50109">
    <property type="entry name" value="HIS_KIN"/>
    <property type="match status" value="1"/>
</dbReference>
<dbReference type="Pfam" id="PF13188">
    <property type="entry name" value="PAS_8"/>
    <property type="match status" value="1"/>
</dbReference>
<dbReference type="InterPro" id="IPR005467">
    <property type="entry name" value="His_kinase_dom"/>
</dbReference>
<feature type="domain" description="PAC" evidence="10">
    <location>
        <begin position="229"/>
        <end position="277"/>
    </location>
</feature>
<dbReference type="GO" id="GO:0000155">
    <property type="term" value="F:phosphorelay sensor kinase activity"/>
    <property type="evidence" value="ECO:0007669"/>
    <property type="project" value="InterPro"/>
</dbReference>
<dbReference type="PROSITE" id="PS50112">
    <property type="entry name" value="PAS"/>
    <property type="match status" value="1"/>
</dbReference>
<evidence type="ECO:0000256" key="3">
    <source>
        <dbReference type="ARBA" id="ARBA00022553"/>
    </source>
</evidence>
<dbReference type="SMART" id="SM00388">
    <property type="entry name" value="HisKA"/>
    <property type="match status" value="1"/>
</dbReference>
<dbReference type="SMART" id="SM00387">
    <property type="entry name" value="HATPase_c"/>
    <property type="match status" value="1"/>
</dbReference>
<evidence type="ECO:0000256" key="6">
    <source>
        <dbReference type="ARBA" id="ARBA00023012"/>
    </source>
</evidence>
<feature type="domain" description="PAS" evidence="9">
    <location>
        <begin position="437"/>
        <end position="510"/>
    </location>
</feature>
<keyword evidence="3" id="KW-0597">Phosphoprotein</keyword>
<keyword evidence="5" id="KW-0418">Kinase</keyword>
<feature type="region of interest" description="Disordered" evidence="7">
    <location>
        <begin position="687"/>
        <end position="732"/>
    </location>
</feature>
<organism evidence="11 12">
    <name type="scientific">Halobacterium bonnevillei</name>
    <dbReference type="NCBI Taxonomy" id="2692200"/>
    <lineage>
        <taxon>Archaea</taxon>
        <taxon>Methanobacteriati</taxon>
        <taxon>Methanobacteriota</taxon>
        <taxon>Stenosarchaea group</taxon>
        <taxon>Halobacteria</taxon>
        <taxon>Halobacteriales</taxon>
        <taxon>Halobacteriaceae</taxon>
        <taxon>Halobacterium</taxon>
    </lineage>
</organism>
<dbReference type="CDD" id="cd00082">
    <property type="entry name" value="HisKA"/>
    <property type="match status" value="1"/>
</dbReference>
<feature type="domain" description="Histidine kinase" evidence="8">
    <location>
        <begin position="574"/>
        <end position="822"/>
    </location>
</feature>
<dbReference type="Gene3D" id="3.30.450.20">
    <property type="entry name" value="PAS domain"/>
    <property type="match status" value="2"/>
</dbReference>
<dbReference type="SUPFAM" id="SSF55781">
    <property type="entry name" value="GAF domain-like"/>
    <property type="match status" value="2"/>
</dbReference>
<dbReference type="Proteomes" id="UP000471521">
    <property type="component" value="Unassembled WGS sequence"/>
</dbReference>
<evidence type="ECO:0000256" key="2">
    <source>
        <dbReference type="ARBA" id="ARBA00012438"/>
    </source>
</evidence>
<dbReference type="InterPro" id="IPR000014">
    <property type="entry name" value="PAS"/>
</dbReference>
<dbReference type="InterPro" id="IPR000700">
    <property type="entry name" value="PAS-assoc_C"/>
</dbReference>
<dbReference type="Gene3D" id="1.10.287.130">
    <property type="match status" value="1"/>
</dbReference>
<dbReference type="InterPro" id="IPR036890">
    <property type="entry name" value="HATPase_C_sf"/>
</dbReference>
<evidence type="ECO:0000259" key="9">
    <source>
        <dbReference type="PROSITE" id="PS50112"/>
    </source>
</evidence>
<evidence type="ECO:0000259" key="8">
    <source>
        <dbReference type="PROSITE" id="PS50109"/>
    </source>
</evidence>
<dbReference type="InterPro" id="IPR050736">
    <property type="entry name" value="Sensor_HK_Regulatory"/>
</dbReference>
<dbReference type="AlphaFoldDB" id="A0A6B0SSL4"/>
<dbReference type="SUPFAM" id="SSF55874">
    <property type="entry name" value="ATPase domain of HSP90 chaperone/DNA topoisomerase II/histidine kinase"/>
    <property type="match status" value="1"/>
</dbReference>
<evidence type="ECO:0000256" key="4">
    <source>
        <dbReference type="ARBA" id="ARBA00022679"/>
    </source>
</evidence>
<dbReference type="SMART" id="SM00065">
    <property type="entry name" value="GAF"/>
    <property type="match status" value="2"/>
</dbReference>
<dbReference type="CDD" id="cd00130">
    <property type="entry name" value="PAS"/>
    <property type="match status" value="1"/>
</dbReference>
<dbReference type="Pfam" id="PF13185">
    <property type="entry name" value="GAF_2"/>
    <property type="match status" value="2"/>
</dbReference>
<evidence type="ECO:0000256" key="1">
    <source>
        <dbReference type="ARBA" id="ARBA00000085"/>
    </source>
</evidence>
<accession>A0A6B0SSL4</accession>
<dbReference type="InterPro" id="IPR003018">
    <property type="entry name" value="GAF"/>
</dbReference>
<dbReference type="NCBIfam" id="TIGR00229">
    <property type="entry name" value="sensory_box"/>
    <property type="match status" value="1"/>
</dbReference>
<dbReference type="InterPro" id="IPR003661">
    <property type="entry name" value="HisK_dim/P_dom"/>
</dbReference>
<reference evidence="11 12" key="1">
    <citation type="submission" date="2019-12" db="EMBL/GenBank/DDBJ databases">
        <title>Isolation and characterization of three novel carbon monoxide-oxidizing members of Halobacteria from salione crusts and soils.</title>
        <authorList>
            <person name="Myers M.R."/>
            <person name="King G.M."/>
        </authorList>
    </citation>
    <scope>NUCLEOTIDE SEQUENCE [LARGE SCALE GENOMIC DNA]</scope>
    <source>
        <strain evidence="11 12">PCN9</strain>
    </source>
</reference>
<evidence type="ECO:0000313" key="11">
    <source>
        <dbReference type="EMBL" id="MXR20559.1"/>
    </source>
</evidence>
<keyword evidence="6" id="KW-0902">Two-component regulatory system</keyword>
<dbReference type="InterPro" id="IPR003594">
    <property type="entry name" value="HATPase_dom"/>
</dbReference>
<dbReference type="Pfam" id="PF13426">
    <property type="entry name" value="PAS_9"/>
    <property type="match status" value="1"/>
</dbReference>
<name>A0A6B0SSL4_9EURY</name>
<dbReference type="Gene3D" id="3.30.565.10">
    <property type="entry name" value="Histidine kinase-like ATPase, C-terminal domain"/>
    <property type="match status" value="1"/>
</dbReference>
<protein>
    <recommendedName>
        <fullName evidence="2">histidine kinase</fullName>
        <ecNumber evidence="2">2.7.13.3</ecNumber>
    </recommendedName>
</protein>
<dbReference type="PROSITE" id="PS50113">
    <property type="entry name" value="PAC"/>
    <property type="match status" value="1"/>
</dbReference>
<dbReference type="SMART" id="SM00091">
    <property type="entry name" value="PAS"/>
    <property type="match status" value="2"/>
</dbReference>
<dbReference type="SUPFAM" id="SSF55785">
    <property type="entry name" value="PYP-like sensor domain (PAS domain)"/>
    <property type="match status" value="2"/>
</dbReference>
<dbReference type="InterPro" id="IPR035965">
    <property type="entry name" value="PAS-like_dom_sf"/>
</dbReference>
<keyword evidence="4" id="KW-0808">Transferase</keyword>
<dbReference type="InterPro" id="IPR029016">
    <property type="entry name" value="GAF-like_dom_sf"/>
</dbReference>
<sequence>MTDRSDYTSELLSYATEVASTDDVDTVFAAMADAAEAIFDFSSAVVETADGGVLSVRAWSGRPPSVDGIPADEGVAGRTFQTGESQRVDDVLDDPRVSDIPDGAPRSVISVPIGDIGVFQAGDDEPNGFDEGDVELAELLASHCYQAVERIKSQQALRESNARFGKLFEQADDALVLYDVLSTGNTAIRLVNDAASVLFDAPEAQLRGDSLSAYLDAAPEEFHPSDDDRSFETRLTDDDGRTFRVKVKPFLREDGPDGFAVVSDVTEQVYRERTLTELHEATRAMLTRDDPDGIANVVVDTADDLLDFPYVSVFFAAVDTGELRPAAFVDPRDGQTPPVLEAGESLAWEAYERGEVMTVDDASNHHLVRNPDTKLRDLVVHPLGDHGVLLIGAMETGVLDPIDLDLVGVLATNAEAALDRTEHVRQLETRESELRRERNRLAALFENVPSPTASFVVEDGNPIIRSVNPAFEAVFGYDEADLVGENVDEYIVPPERETEAELYNQKLVNGQNINVEVQRLTADGPRDFLLDVVPFRLDEPNIHGYAMYTDITERKERERELERQNDRLEEFASIVSHDLRNPLNVARGYLELADQTGEDQYFHRTNEALERMHDIIESVLALARHGRSLDDTREVSLADAANRAWRNVDTDTATLHVADDATLQADPSRFGSLLENLFANAIQHGTEDTTASATGDAPDFDSLDGTDVPESVPPDGNVDGSSSRAADDDSRDSITITVGTLDASSGGHDAGDDSTRGFYVEDDGVGISADKRDLVFEYGETRSEEGTGFGLAIVKSVAEAHGWTPTICESDAGGARFEFTIA</sequence>
<evidence type="ECO:0000313" key="12">
    <source>
        <dbReference type="Proteomes" id="UP000471521"/>
    </source>
</evidence>
<dbReference type="SUPFAM" id="SSF47384">
    <property type="entry name" value="Homodimeric domain of signal transducing histidine kinase"/>
    <property type="match status" value="1"/>
</dbReference>
<evidence type="ECO:0000256" key="7">
    <source>
        <dbReference type="SAM" id="MobiDB-lite"/>
    </source>
</evidence>
<dbReference type="InterPro" id="IPR036097">
    <property type="entry name" value="HisK_dim/P_sf"/>
</dbReference>
<dbReference type="Gene3D" id="3.30.450.40">
    <property type="match status" value="2"/>
</dbReference>
<evidence type="ECO:0000259" key="10">
    <source>
        <dbReference type="PROSITE" id="PS50113"/>
    </source>
</evidence>
<proteinExistence type="predicted"/>
<dbReference type="OrthoDB" id="8127at2157"/>
<dbReference type="EMBL" id="WUUU01000049">
    <property type="protein sequence ID" value="MXR20559.1"/>
    <property type="molecule type" value="Genomic_DNA"/>
</dbReference>
<dbReference type="Pfam" id="PF00512">
    <property type="entry name" value="HisKA"/>
    <property type="match status" value="1"/>
</dbReference>
<dbReference type="Pfam" id="PF02518">
    <property type="entry name" value="HATPase_c"/>
    <property type="match status" value="1"/>
</dbReference>
<evidence type="ECO:0000256" key="5">
    <source>
        <dbReference type="ARBA" id="ARBA00022777"/>
    </source>
</evidence>
<dbReference type="PANTHER" id="PTHR43711">
    <property type="entry name" value="TWO-COMPONENT HISTIDINE KINASE"/>
    <property type="match status" value="1"/>
</dbReference>
<gene>
    <name evidence="11" type="ORF">GRX66_08045</name>
</gene>
<dbReference type="EC" id="2.7.13.3" evidence="2"/>